<dbReference type="KEGG" id="cfus:CYFUS_007985"/>
<dbReference type="AlphaFoldDB" id="A0A250JG95"/>
<dbReference type="GO" id="GO:0016787">
    <property type="term" value="F:hydrolase activity"/>
    <property type="evidence" value="ECO:0007669"/>
    <property type="project" value="UniProtKB-KW"/>
</dbReference>
<gene>
    <name evidence="2" type="ORF">CYFUS_007985</name>
</gene>
<dbReference type="PANTHER" id="PTHR46504">
    <property type="entry name" value="TRNASE Z TRZ1"/>
    <property type="match status" value="1"/>
</dbReference>
<dbReference type="Gene3D" id="3.60.15.10">
    <property type="entry name" value="Ribonuclease Z/Hydroxyacylglutathione hydrolase-like"/>
    <property type="match status" value="1"/>
</dbReference>
<dbReference type="InterPro" id="IPR036866">
    <property type="entry name" value="RibonucZ/Hydroxyglut_hydro"/>
</dbReference>
<evidence type="ECO:0000259" key="1">
    <source>
        <dbReference type="Pfam" id="PF12706"/>
    </source>
</evidence>
<dbReference type="EMBL" id="CP022098">
    <property type="protein sequence ID" value="ATB42507.1"/>
    <property type="molecule type" value="Genomic_DNA"/>
</dbReference>
<evidence type="ECO:0000313" key="2">
    <source>
        <dbReference type="EMBL" id="ATB42507.1"/>
    </source>
</evidence>
<dbReference type="Pfam" id="PF12706">
    <property type="entry name" value="Lactamase_B_2"/>
    <property type="match status" value="1"/>
</dbReference>
<evidence type="ECO:0000313" key="3">
    <source>
        <dbReference type="Proteomes" id="UP000217257"/>
    </source>
</evidence>
<dbReference type="SUPFAM" id="SSF56281">
    <property type="entry name" value="Metallo-hydrolase/oxidoreductase"/>
    <property type="match status" value="1"/>
</dbReference>
<reference evidence="2 3" key="1">
    <citation type="submission" date="2017-06" db="EMBL/GenBank/DDBJ databases">
        <title>Sequencing and comparative analysis of myxobacterial genomes.</title>
        <authorList>
            <person name="Rupp O."/>
            <person name="Goesmann A."/>
            <person name="Sogaard-Andersen L."/>
        </authorList>
    </citation>
    <scope>NUCLEOTIDE SEQUENCE [LARGE SCALE GENOMIC DNA]</scope>
    <source>
        <strain evidence="2 3">DSM 52655</strain>
    </source>
</reference>
<accession>A0A250JG95</accession>
<dbReference type="PANTHER" id="PTHR46504:SF2">
    <property type="entry name" value="TRNASE Z TRZ1"/>
    <property type="match status" value="1"/>
</dbReference>
<keyword evidence="2" id="KW-0378">Hydrolase</keyword>
<dbReference type="InterPro" id="IPR001279">
    <property type="entry name" value="Metallo-B-lactamas"/>
</dbReference>
<organism evidence="2 3">
    <name type="scientific">Cystobacter fuscus</name>
    <dbReference type="NCBI Taxonomy" id="43"/>
    <lineage>
        <taxon>Bacteria</taxon>
        <taxon>Pseudomonadati</taxon>
        <taxon>Myxococcota</taxon>
        <taxon>Myxococcia</taxon>
        <taxon>Myxococcales</taxon>
        <taxon>Cystobacterineae</taxon>
        <taxon>Archangiaceae</taxon>
        <taxon>Cystobacter</taxon>
    </lineage>
</organism>
<proteinExistence type="predicted"/>
<dbReference type="Proteomes" id="UP000217257">
    <property type="component" value="Chromosome"/>
</dbReference>
<feature type="domain" description="Metallo-beta-lactamase" evidence="1">
    <location>
        <begin position="59"/>
        <end position="265"/>
    </location>
</feature>
<name>A0A250JG95_9BACT</name>
<sequence length="302" mass="33485">MLLLRGQLGPGQLFASVPGMLTEVSAGPYTIRGISVGGVYTSLQVPELGVVLDAGVPIRSFAGTDRIFLSHGHSDHASALGSLLGIRGLIGKDTPPRVFLPAEIEAPLRETLAVQGRLLRASLDVETVPMLPGDTHSLGHGLWVRAFRTHHPVPSLGYQFFRRVSKLKPEHQHLPPEEIARGRKAGADLFDEMERLELAYATDTLSRVLETSPELFDSRVLILECTFLDGKRTVGDAQERSHLHFEEIRARAERFQNEALVLMHFSQAYSPSEVHAVLRAQVPERLRDRLRIFAPESGRWFG</sequence>
<protein>
    <submittedName>
        <fullName evidence="2">Metal-dependent hydrolase</fullName>
    </submittedName>
</protein>